<proteinExistence type="predicted"/>
<feature type="transmembrane region" description="Helical" evidence="2">
    <location>
        <begin position="70"/>
        <end position="88"/>
    </location>
</feature>
<dbReference type="OrthoDB" id="415422at2759"/>
<evidence type="ECO:0000256" key="2">
    <source>
        <dbReference type="SAM" id="Phobius"/>
    </source>
</evidence>
<feature type="region of interest" description="Disordered" evidence="1">
    <location>
        <begin position="462"/>
        <end position="485"/>
    </location>
</feature>
<dbReference type="EMBL" id="CAJNDS010002510">
    <property type="protein sequence ID" value="CAE7504509.1"/>
    <property type="molecule type" value="Genomic_DNA"/>
</dbReference>
<evidence type="ECO:0000313" key="4">
    <source>
        <dbReference type="Proteomes" id="UP000604046"/>
    </source>
</evidence>
<keyword evidence="2" id="KW-1133">Transmembrane helix</keyword>
<feature type="transmembrane region" description="Helical" evidence="2">
    <location>
        <begin position="100"/>
        <end position="120"/>
    </location>
</feature>
<accession>A0A812T0H4</accession>
<protein>
    <submittedName>
        <fullName evidence="3">PetC protein</fullName>
    </submittedName>
</protein>
<feature type="compositionally biased region" description="Basic residues" evidence="1">
    <location>
        <begin position="469"/>
        <end position="483"/>
    </location>
</feature>
<evidence type="ECO:0000313" key="3">
    <source>
        <dbReference type="EMBL" id="CAE7504509.1"/>
    </source>
</evidence>
<sequence length="570" mass="64173">MESVPCPLDFGLEGEGVLVFPPRNESGAISTCSAAETFSSSCFMYAAQTIILLYMAADEVPSLPCSPGDSLPAVFSGIAAVIVLIFLLSSVNADLNQQSLNLLTVAAVGSQMVMAVQALGSIRQLSINWVEPVRYIIDMTRLLTFDFDIIRISCVTGQDSQARSGEQDWHAEWEEAKTAHDQARGELGEALKMESSNDQYVQHLRDTVANAKEREQFAQNMLLKSQTQPSEDSMIQKLESLRLDLGEVKREVKQDLGEVKREVKQDLGEVKLEVGEVKLEVGEVKRIQEVQGDVLPRMAKQLYGFRAATHSTFDREFESKCQAYYKTTSCMILGQIFPECLQDWGEDYYFGSDYFLPVGEHIYKKSMETEGKDLGIVTRHPRNGLLLVKALESQFQDGHMVLIPVEAAGEQLCSDAGTLSDVSEPETQVTLQIHVAAFLHDEPVMWSDKKQKLIEPVPFERPIVQEPKRKGKNTNKSKSKKKVLQTQPIRFRDLHRQNIVIRKPFMASLYMQLEFAHETHSELPDPKDANVRDKFFGICQDRMKTLMQRLCREVEPKRVLPEEAAFAGDT</sequence>
<keyword evidence="4" id="KW-1185">Reference proteome</keyword>
<organism evidence="3 4">
    <name type="scientific">Symbiodinium natans</name>
    <dbReference type="NCBI Taxonomy" id="878477"/>
    <lineage>
        <taxon>Eukaryota</taxon>
        <taxon>Sar</taxon>
        <taxon>Alveolata</taxon>
        <taxon>Dinophyceae</taxon>
        <taxon>Suessiales</taxon>
        <taxon>Symbiodiniaceae</taxon>
        <taxon>Symbiodinium</taxon>
    </lineage>
</organism>
<dbReference type="AlphaFoldDB" id="A0A812T0H4"/>
<reference evidence="3" key="1">
    <citation type="submission" date="2021-02" db="EMBL/GenBank/DDBJ databases">
        <authorList>
            <person name="Dougan E. K."/>
            <person name="Rhodes N."/>
            <person name="Thang M."/>
            <person name="Chan C."/>
        </authorList>
    </citation>
    <scope>NUCLEOTIDE SEQUENCE</scope>
</reference>
<comment type="caution">
    <text evidence="3">The sequence shown here is derived from an EMBL/GenBank/DDBJ whole genome shotgun (WGS) entry which is preliminary data.</text>
</comment>
<name>A0A812T0H4_9DINO</name>
<gene>
    <name evidence="3" type="primary">petC</name>
    <name evidence="3" type="ORF">SNAT2548_LOCUS28255</name>
</gene>
<keyword evidence="2" id="KW-0472">Membrane</keyword>
<keyword evidence="2" id="KW-0812">Transmembrane</keyword>
<dbReference type="Proteomes" id="UP000604046">
    <property type="component" value="Unassembled WGS sequence"/>
</dbReference>
<evidence type="ECO:0000256" key="1">
    <source>
        <dbReference type="SAM" id="MobiDB-lite"/>
    </source>
</evidence>